<keyword evidence="2" id="KW-1185">Reference proteome</keyword>
<accession>A0ACC7LI21</accession>
<reference evidence="1" key="1">
    <citation type="submission" date="2024-09" db="EMBL/GenBank/DDBJ databases">
        <authorList>
            <person name="Liu J."/>
        </authorList>
    </citation>
    <scope>NUCLEOTIDE SEQUENCE</scope>
    <source>
        <strain evidence="1">NBU2967</strain>
    </source>
</reference>
<protein>
    <submittedName>
        <fullName evidence="1">Uncharacterized protein</fullName>
    </submittedName>
</protein>
<dbReference type="Proteomes" id="UP001595191">
    <property type="component" value="Unassembled WGS sequence"/>
</dbReference>
<dbReference type="EMBL" id="JBHFPV010000001">
    <property type="protein sequence ID" value="MFH6602866.1"/>
    <property type="molecule type" value="Genomic_DNA"/>
</dbReference>
<evidence type="ECO:0000313" key="1">
    <source>
        <dbReference type="EMBL" id="MFH6602866.1"/>
    </source>
</evidence>
<name>A0ACC7LI21_9FLAO</name>
<comment type="caution">
    <text evidence="1">The sequence shown here is derived from an EMBL/GenBank/DDBJ whole genome shotgun (WGS) entry which is preliminary data.</text>
</comment>
<evidence type="ECO:0000313" key="2">
    <source>
        <dbReference type="Proteomes" id="UP001595191"/>
    </source>
</evidence>
<proteinExistence type="predicted"/>
<gene>
    <name evidence="1" type="ORF">ACEZ3G_05215</name>
</gene>
<organism evidence="1 2">
    <name type="scientific">Meishania litoralis</name>
    <dbReference type="NCBI Taxonomy" id="3434685"/>
    <lineage>
        <taxon>Bacteria</taxon>
        <taxon>Pseudomonadati</taxon>
        <taxon>Bacteroidota</taxon>
        <taxon>Flavobacteriia</taxon>
        <taxon>Flavobacteriales</taxon>
        <taxon>Flavobacteriaceae</taxon>
        <taxon>Meishania</taxon>
    </lineage>
</organism>
<sequence>MKNLGHLTLTIVFLLFGCSKDDAPDPPETGGGQPIDNPEPTPNTIRLIDNAAFGKIMTDAEGKSLYLFSRDTKDTSECLDGCLSSWPVFFQETITVDTGLNTADFATIDRTDGAKQTTYKGWPLYYFANDTSEGDTNGDGVNDIWYVAKPDYSLMYASAQLVGHDGNNYLEDYTQGDGATTYLVDFEGNTLYRFINDQKDTNNFTNPDFSNDAVWPIAEIDLDKIPSVLNVEDFGTIDVFGRTQLTYKGWPLYYFGQDEARGDNKGISFPAPGVWPIANLNTEIAPAPQSTVKLAEDPGFGSIMTDAEGISLYFFSLDSKETSQCIDGCLNTWPVFYSEDIIVDDGLDSSDFATIDRSDGSKQTTYKGWPLYYFVGDSAAGDTNGDAVNNVWYIAKPDYSLMYVSAQLVGHDGVNYLGDYSPGDGATFYMTDIDGRTLYGFINDTKDTNNFTNPDFSNNSVWPIAEITLDKIPSIFNAADFGAIDVFGRTQLTYKGWPLYYFGQDEARGDNKGISFPSPGVWPILNTGTSPLTD</sequence>